<feature type="domain" description="Amphi-Trp" evidence="1">
    <location>
        <begin position="1"/>
        <end position="90"/>
    </location>
</feature>
<comment type="caution">
    <text evidence="2">The sequence shown here is derived from an EMBL/GenBank/DDBJ whole genome shotgun (WGS) entry which is preliminary data.</text>
</comment>
<dbReference type="GeneID" id="69117172"/>
<protein>
    <submittedName>
        <fullName evidence="2">Amphi-Trp domain-containing protein</fullName>
    </submittedName>
</protein>
<dbReference type="Pfam" id="PF20068">
    <property type="entry name" value="Amphi-Trp"/>
    <property type="match status" value="1"/>
</dbReference>
<dbReference type="Proteomes" id="UP001595660">
    <property type="component" value="Unassembled WGS sequence"/>
</dbReference>
<name>A0ABD5ND62_9EURY</name>
<dbReference type="NCBIfam" id="TIGR04354">
    <property type="entry name" value="amphi-Trp"/>
    <property type="match status" value="1"/>
</dbReference>
<organism evidence="2 3">
    <name type="scientific">Halobacterium litoreum</name>
    <dbReference type="NCBI Taxonomy" id="2039234"/>
    <lineage>
        <taxon>Archaea</taxon>
        <taxon>Methanobacteriati</taxon>
        <taxon>Methanobacteriota</taxon>
        <taxon>Stenosarchaea group</taxon>
        <taxon>Halobacteria</taxon>
        <taxon>Halobacteriales</taxon>
        <taxon>Halobacteriaceae</taxon>
        <taxon>Halobacterium</taxon>
    </lineage>
</organism>
<evidence type="ECO:0000313" key="2">
    <source>
        <dbReference type="EMBL" id="MFC3476908.1"/>
    </source>
</evidence>
<dbReference type="AlphaFoldDB" id="A0ABD5ND62"/>
<dbReference type="RefSeq" id="WP_232571955.1">
    <property type="nucleotide sequence ID" value="NZ_CP089466.1"/>
</dbReference>
<reference evidence="2 3" key="1">
    <citation type="journal article" date="2019" name="Int. J. Syst. Evol. Microbiol.">
        <title>The Global Catalogue of Microorganisms (GCM) 10K type strain sequencing project: providing services to taxonomists for standard genome sequencing and annotation.</title>
        <authorList>
            <consortium name="The Broad Institute Genomics Platform"/>
            <consortium name="The Broad Institute Genome Sequencing Center for Infectious Disease"/>
            <person name="Wu L."/>
            <person name="Ma J."/>
        </authorList>
    </citation>
    <scope>NUCLEOTIDE SEQUENCE [LARGE SCALE GENOMIC DNA]</scope>
    <source>
        <strain evidence="2 3">CGMCC 1.12562</strain>
    </source>
</reference>
<keyword evidence="3" id="KW-1185">Reference proteome</keyword>
<dbReference type="InterPro" id="IPR027598">
    <property type="entry name" value="Amphi-Trp_dom"/>
</dbReference>
<evidence type="ECO:0000313" key="3">
    <source>
        <dbReference type="Proteomes" id="UP001595660"/>
    </source>
</evidence>
<sequence>MPEEVIFESESTQSRSDVANYLRTVADKLDAGGDLTLSAGDQSVTLDPPTNVAFEVKAERETGSGADELSVEFELEWADGEDAASGDLDIA</sequence>
<gene>
    <name evidence="2" type="ORF">ACFOKC_04140</name>
</gene>
<proteinExistence type="predicted"/>
<dbReference type="EMBL" id="JBHRWN010000002">
    <property type="protein sequence ID" value="MFC3476908.1"/>
    <property type="molecule type" value="Genomic_DNA"/>
</dbReference>
<accession>A0ABD5ND62</accession>
<evidence type="ECO:0000259" key="1">
    <source>
        <dbReference type="Pfam" id="PF20068"/>
    </source>
</evidence>